<evidence type="ECO:0000313" key="4">
    <source>
        <dbReference type="Proteomes" id="UP000527860"/>
    </source>
</evidence>
<dbReference type="InterPro" id="IPR047650">
    <property type="entry name" value="Transpos_IS110"/>
</dbReference>
<comment type="caution">
    <text evidence="3">The sequence shown here is derived from an EMBL/GenBank/DDBJ whole genome shotgun (WGS) entry which is preliminary data.</text>
</comment>
<dbReference type="EMBL" id="JABEVU030000001">
    <property type="protein sequence ID" value="MDB0579428.1"/>
    <property type="molecule type" value="Genomic_DNA"/>
</dbReference>
<dbReference type="Proteomes" id="UP000527860">
    <property type="component" value="Unassembled WGS sequence"/>
</dbReference>
<organism evidence="3 4">
    <name type="scientific">Salinicoccus roseus</name>
    <dbReference type="NCBI Taxonomy" id="45670"/>
    <lineage>
        <taxon>Bacteria</taxon>
        <taxon>Bacillati</taxon>
        <taxon>Bacillota</taxon>
        <taxon>Bacilli</taxon>
        <taxon>Bacillales</taxon>
        <taxon>Staphylococcaceae</taxon>
        <taxon>Salinicoccus</taxon>
    </lineage>
</organism>
<keyword evidence="4" id="KW-1185">Reference proteome</keyword>
<accession>A0ABT4YF31</accession>
<reference evidence="3" key="1">
    <citation type="submission" date="2020-04" db="EMBL/GenBank/DDBJ databases">
        <authorList>
            <person name="Tanveer F."/>
            <person name="Xie Y."/>
            <person name="Shinwari Z.K."/>
        </authorList>
    </citation>
    <scope>NUCLEOTIDE SEQUENCE</scope>
    <source>
        <strain evidence="3">MOSEL-ME25</strain>
    </source>
</reference>
<dbReference type="InterPro" id="IPR002525">
    <property type="entry name" value="Transp_IS110-like_N"/>
</dbReference>
<dbReference type="NCBIfam" id="NF033542">
    <property type="entry name" value="transpos_IS110"/>
    <property type="match status" value="1"/>
</dbReference>
<feature type="domain" description="Transposase IS110-like N-terminal" evidence="1">
    <location>
        <begin position="5"/>
        <end position="154"/>
    </location>
</feature>
<dbReference type="PANTHER" id="PTHR33055">
    <property type="entry name" value="TRANSPOSASE FOR INSERTION SEQUENCE ELEMENT IS1111A"/>
    <property type="match status" value="1"/>
</dbReference>
<proteinExistence type="predicted"/>
<dbReference type="InterPro" id="IPR003346">
    <property type="entry name" value="Transposase_20"/>
</dbReference>
<dbReference type="PANTHER" id="PTHR33055:SF13">
    <property type="entry name" value="TRANSPOSASE"/>
    <property type="match status" value="1"/>
</dbReference>
<evidence type="ECO:0000313" key="3">
    <source>
        <dbReference type="EMBL" id="MDB0579428.1"/>
    </source>
</evidence>
<gene>
    <name evidence="3" type="ORF">F7P68_0002715</name>
</gene>
<evidence type="ECO:0000259" key="2">
    <source>
        <dbReference type="Pfam" id="PF02371"/>
    </source>
</evidence>
<name>A0ABT4YF31_9STAP</name>
<dbReference type="RefSeq" id="WP_281198085.1">
    <property type="nucleotide sequence ID" value="NZ_JABEVU030000001.1"/>
</dbReference>
<feature type="domain" description="Transposase IS116/IS110/IS902 C-terminal" evidence="2">
    <location>
        <begin position="253"/>
        <end position="339"/>
    </location>
</feature>
<evidence type="ECO:0000259" key="1">
    <source>
        <dbReference type="Pfam" id="PF01548"/>
    </source>
</evidence>
<dbReference type="Pfam" id="PF01548">
    <property type="entry name" value="DEDD_Tnp_IS110"/>
    <property type="match status" value="1"/>
</dbReference>
<sequence>METCCGIDVHQKTIVCCILDGPLDTNRPKKVQKTFGTRTNELRQALEWLNAHNVTDVFMESTGQYWLPVFNIFTEGDFQIILANPQRIKNVPGRKTDIKDAEWIAQLGRCGLIQTSYIPEPEVLALRLMTRRRLSYIQKRTQAKNELHNILQRANIKLTGYLSDIFSKTGQSLLQLFINGEALTLETVSACLHGRVKASPEDILAAMDGKLSPVDRQLLDDSLDEYRFYTTKIEQIEKAIAQYILKYFPDTYALLMEIPGIKEQSAAVILGEIGPDVEAFQTVGHLSSWAGVSPGSNESAGKSTHARTTKGNKYLKIVLVASGGMAGRSKDPAFSALYHRMAARGSKMKAIVACAHKLLRIIYKVLSDRVHYETKKALGLRQQPKSIDSL</sequence>
<protein>
    <submittedName>
        <fullName evidence="3">IS110 family transposase</fullName>
    </submittedName>
</protein>
<reference evidence="3" key="2">
    <citation type="submission" date="2022-12" db="EMBL/GenBank/DDBJ databases">
        <title>Genome analysis and biological profiling of marine Salinicoccus roseus MOSEL-ME25.</title>
        <authorList>
            <person name="Mirza F.T."/>
            <person name="Xie Y."/>
            <person name="Shinwari Z.K."/>
        </authorList>
    </citation>
    <scope>NUCLEOTIDE SEQUENCE</scope>
    <source>
        <strain evidence="3">MOSEL-ME25</strain>
    </source>
</reference>
<dbReference type="Pfam" id="PF02371">
    <property type="entry name" value="Transposase_20"/>
    <property type="match status" value="1"/>
</dbReference>